<dbReference type="SUPFAM" id="SSF117281">
    <property type="entry name" value="Kelch motif"/>
    <property type="match status" value="1"/>
</dbReference>
<name>A9UXG7_MONBE</name>
<evidence type="ECO:0000313" key="4">
    <source>
        <dbReference type="Proteomes" id="UP000001357"/>
    </source>
</evidence>
<dbReference type="RefSeq" id="XP_001745263.1">
    <property type="nucleotide sequence ID" value="XM_001745211.1"/>
</dbReference>
<keyword evidence="4" id="KW-1185">Reference proteome</keyword>
<dbReference type="InParanoid" id="A9UXG7"/>
<dbReference type="Proteomes" id="UP000001357">
    <property type="component" value="Unassembled WGS sequence"/>
</dbReference>
<dbReference type="Gene3D" id="2.120.10.80">
    <property type="entry name" value="Kelch-type beta propeller"/>
    <property type="match status" value="1"/>
</dbReference>
<evidence type="ECO:0000256" key="1">
    <source>
        <dbReference type="ARBA" id="ARBA00022441"/>
    </source>
</evidence>
<dbReference type="AlphaFoldDB" id="A9UXG7"/>
<protein>
    <submittedName>
        <fullName evidence="3">Uncharacterized protein</fullName>
    </submittedName>
</protein>
<reference evidence="3 4" key="1">
    <citation type="journal article" date="2008" name="Nature">
        <title>The genome of the choanoflagellate Monosiga brevicollis and the origin of metazoans.</title>
        <authorList>
            <consortium name="JGI Sequencing"/>
            <person name="King N."/>
            <person name="Westbrook M.J."/>
            <person name="Young S.L."/>
            <person name="Kuo A."/>
            <person name="Abedin M."/>
            <person name="Chapman J."/>
            <person name="Fairclough S."/>
            <person name="Hellsten U."/>
            <person name="Isogai Y."/>
            <person name="Letunic I."/>
            <person name="Marr M."/>
            <person name="Pincus D."/>
            <person name="Putnam N."/>
            <person name="Rokas A."/>
            <person name="Wright K.J."/>
            <person name="Zuzow R."/>
            <person name="Dirks W."/>
            <person name="Good M."/>
            <person name="Goodstein D."/>
            <person name="Lemons D."/>
            <person name="Li W."/>
            <person name="Lyons J.B."/>
            <person name="Morris A."/>
            <person name="Nichols S."/>
            <person name="Richter D.J."/>
            <person name="Salamov A."/>
            <person name="Bork P."/>
            <person name="Lim W.A."/>
            <person name="Manning G."/>
            <person name="Miller W.T."/>
            <person name="McGinnis W."/>
            <person name="Shapiro H."/>
            <person name="Tjian R."/>
            <person name="Grigoriev I.V."/>
            <person name="Rokhsar D."/>
        </authorList>
    </citation>
    <scope>NUCLEOTIDE SEQUENCE [LARGE SCALE GENOMIC DNA]</scope>
    <source>
        <strain evidence="4">MX1 / ATCC 50154</strain>
    </source>
</reference>
<dbReference type="eggNOG" id="KOG0379">
    <property type="taxonomic scope" value="Eukaryota"/>
</dbReference>
<dbReference type="EMBL" id="CH991549">
    <property type="protein sequence ID" value="EDQ89841.1"/>
    <property type="molecule type" value="Genomic_DNA"/>
</dbReference>
<keyword evidence="2" id="KW-0677">Repeat</keyword>
<sequence length="432" mass="48918">MPNSWQYDLPMDLFNTVASGNSISLQNANIGVSIFDLRTHEWTAGELCPDEDYDSGYIQHSPGGTAVNYLDRFIISHGGFVGNSSSNQLSFFDIHTSKQVHVIGRPSMFEEDDLTDTEEPIAFPRFHPHEHSVEGDPSVDIQSITVKGDWPRARDKHCACIHGPFMILMGGWARFSELDDLYRDEGQDHAHISAEHTNQAWLSSMHILDLRDLFTRQEVTWHRIAIDKGVPWPAPRAAFTLTPAPTQHCLYLFGGRTKDARCNDFWRFDLLRGEWTELAPTNAADQDRPAPRSWHVAELLHDRWLYIQGGLTVRDHAPPHGDLWAYDTCEAQWHRIDAPVHARLWHASCLWNETLLLFGGAVRRQPLRTQVIGPAVCLLQLALPSLEQLCLRACAKDMPQAENKQASQNTIVINIQTGETTSRDKKECVHLA</sequence>
<evidence type="ECO:0000256" key="2">
    <source>
        <dbReference type="ARBA" id="ARBA00022737"/>
    </source>
</evidence>
<dbReference type="KEGG" id="mbr:MONBRDRAFT_36876"/>
<proteinExistence type="predicted"/>
<accession>A9UXG7</accession>
<organism evidence="3 4">
    <name type="scientific">Monosiga brevicollis</name>
    <name type="common">Choanoflagellate</name>
    <dbReference type="NCBI Taxonomy" id="81824"/>
    <lineage>
        <taxon>Eukaryota</taxon>
        <taxon>Choanoflagellata</taxon>
        <taxon>Craspedida</taxon>
        <taxon>Salpingoecidae</taxon>
        <taxon>Monosiga</taxon>
    </lineage>
</organism>
<keyword evidence="1" id="KW-0880">Kelch repeat</keyword>
<dbReference type="PANTHER" id="PTHR46228">
    <property type="entry name" value="KELCH DOMAIN-CONTAINING PROTEIN"/>
    <property type="match status" value="1"/>
</dbReference>
<dbReference type="InterPro" id="IPR015915">
    <property type="entry name" value="Kelch-typ_b-propeller"/>
</dbReference>
<dbReference type="PANTHER" id="PTHR46228:SF2">
    <property type="entry name" value="KELCH REPEAT PROTEIN (AFU_ORTHOLOGUE AFUA_4G14350)"/>
    <property type="match status" value="1"/>
</dbReference>
<dbReference type="FunCoup" id="A9UXG7">
    <property type="interactions" value="698"/>
</dbReference>
<dbReference type="STRING" id="81824.A9UXG7"/>
<dbReference type="GeneID" id="5890506"/>
<dbReference type="Pfam" id="PF24681">
    <property type="entry name" value="Kelch_KLHDC2_KLHL20_DRC7"/>
    <property type="match status" value="1"/>
</dbReference>
<gene>
    <name evidence="3" type="ORF">MONBRDRAFT_36876</name>
</gene>
<evidence type="ECO:0000313" key="3">
    <source>
        <dbReference type="EMBL" id="EDQ89841.1"/>
    </source>
</evidence>